<dbReference type="AlphaFoldDB" id="A0A1D9P1P2"/>
<accession>A0A1D9P1P2</accession>
<name>A0A1D9P1P2_9FIRM</name>
<reference evidence="2" key="1">
    <citation type="submission" date="2016-10" db="EMBL/GenBank/DDBJ databases">
        <title>The complete genome sequence of the rumen bacterium Butyrivibrio hungatei MB2003.</title>
        <authorList>
            <person name="Palevich N."/>
            <person name="Kelly W.J."/>
            <person name="Leahy S.C."/>
            <person name="Altermann E."/>
            <person name="Rakonjac J."/>
            <person name="Attwood G.T."/>
        </authorList>
    </citation>
    <scope>NUCLEOTIDE SEQUENCE [LARGE SCALE GENOMIC DNA]</scope>
    <source>
        <strain evidence="2">MB2003</strain>
    </source>
</reference>
<proteinExistence type="predicted"/>
<evidence type="ECO:0000313" key="1">
    <source>
        <dbReference type="EMBL" id="AOZ96409.1"/>
    </source>
</evidence>
<sequence>MNNIVNEDDFKYYMQDLERYYFGARYDYNELLNNEMVPFKFKTIVSKYLIEKIDPSTTIESHLYYLDKDSFDYKVLKQLKARVRTSLYKKRGDNTKGYKEKVFTIEQLVKIPGNEKEEMGIIVRELIIGKLSLFAFQI</sequence>
<protein>
    <submittedName>
        <fullName evidence="1">Uncharacterized protein</fullName>
    </submittedName>
</protein>
<organism evidence="1 2">
    <name type="scientific">Butyrivibrio hungatei</name>
    <dbReference type="NCBI Taxonomy" id="185008"/>
    <lineage>
        <taxon>Bacteria</taxon>
        <taxon>Bacillati</taxon>
        <taxon>Bacillota</taxon>
        <taxon>Clostridia</taxon>
        <taxon>Lachnospirales</taxon>
        <taxon>Lachnospiraceae</taxon>
        <taxon>Butyrivibrio</taxon>
    </lineage>
</organism>
<keyword evidence="2" id="KW-1185">Reference proteome</keyword>
<dbReference type="EMBL" id="CP017831">
    <property type="protein sequence ID" value="AOZ96409.1"/>
    <property type="molecule type" value="Genomic_DNA"/>
</dbReference>
<evidence type="ECO:0000313" key="2">
    <source>
        <dbReference type="Proteomes" id="UP000179284"/>
    </source>
</evidence>
<dbReference type="KEGG" id="bhu:bhn_I1376"/>
<dbReference type="Proteomes" id="UP000179284">
    <property type="component" value="Chromosome I"/>
</dbReference>
<gene>
    <name evidence="1" type="ORF">bhn_I1376</name>
</gene>